<dbReference type="EMBL" id="ML121531">
    <property type="protein sequence ID" value="RPB27432.1"/>
    <property type="molecule type" value="Genomic_DNA"/>
</dbReference>
<keyword evidence="1" id="KW-0812">Transmembrane</keyword>
<accession>A0A3N4M219</accession>
<evidence type="ECO:0000313" key="3">
    <source>
        <dbReference type="Proteomes" id="UP000267821"/>
    </source>
</evidence>
<proteinExistence type="predicted"/>
<reference evidence="2 3" key="1">
    <citation type="journal article" date="2018" name="Nat. Ecol. Evol.">
        <title>Pezizomycetes genomes reveal the molecular basis of ectomycorrhizal truffle lifestyle.</title>
        <authorList>
            <person name="Murat C."/>
            <person name="Payen T."/>
            <person name="Noel B."/>
            <person name="Kuo A."/>
            <person name="Morin E."/>
            <person name="Chen J."/>
            <person name="Kohler A."/>
            <person name="Krizsan K."/>
            <person name="Balestrini R."/>
            <person name="Da Silva C."/>
            <person name="Montanini B."/>
            <person name="Hainaut M."/>
            <person name="Levati E."/>
            <person name="Barry K.W."/>
            <person name="Belfiori B."/>
            <person name="Cichocki N."/>
            <person name="Clum A."/>
            <person name="Dockter R.B."/>
            <person name="Fauchery L."/>
            <person name="Guy J."/>
            <person name="Iotti M."/>
            <person name="Le Tacon F."/>
            <person name="Lindquist E.A."/>
            <person name="Lipzen A."/>
            <person name="Malagnac F."/>
            <person name="Mello A."/>
            <person name="Molinier V."/>
            <person name="Miyauchi S."/>
            <person name="Poulain J."/>
            <person name="Riccioni C."/>
            <person name="Rubini A."/>
            <person name="Sitrit Y."/>
            <person name="Splivallo R."/>
            <person name="Traeger S."/>
            <person name="Wang M."/>
            <person name="Zifcakova L."/>
            <person name="Wipf D."/>
            <person name="Zambonelli A."/>
            <person name="Paolocci F."/>
            <person name="Nowrousian M."/>
            <person name="Ottonello S."/>
            <person name="Baldrian P."/>
            <person name="Spatafora J.W."/>
            <person name="Henrissat B."/>
            <person name="Nagy L.G."/>
            <person name="Aury J.M."/>
            <person name="Wincker P."/>
            <person name="Grigoriev I.V."/>
            <person name="Bonfante P."/>
            <person name="Martin F.M."/>
        </authorList>
    </citation>
    <scope>NUCLEOTIDE SEQUENCE [LARGE SCALE GENOMIC DNA]</scope>
    <source>
        <strain evidence="2 3">ATCC MYA-4762</strain>
    </source>
</reference>
<dbReference type="AlphaFoldDB" id="A0A3N4M219"/>
<keyword evidence="3" id="KW-1185">Reference proteome</keyword>
<evidence type="ECO:0000313" key="2">
    <source>
        <dbReference type="EMBL" id="RPB27432.1"/>
    </source>
</evidence>
<dbReference type="InParanoid" id="A0A3N4M219"/>
<sequence length="78" mass="8970">MTGYEQAFLQVMYICSRVKSHISPATLQCGLEWVTGLRLQPGSSSNRFSNISQRLLNRMGRICTCMVLVWLVWYVVLQ</sequence>
<organism evidence="2 3">
    <name type="scientific">Terfezia boudieri ATCC MYA-4762</name>
    <dbReference type="NCBI Taxonomy" id="1051890"/>
    <lineage>
        <taxon>Eukaryota</taxon>
        <taxon>Fungi</taxon>
        <taxon>Dikarya</taxon>
        <taxon>Ascomycota</taxon>
        <taxon>Pezizomycotina</taxon>
        <taxon>Pezizomycetes</taxon>
        <taxon>Pezizales</taxon>
        <taxon>Pezizaceae</taxon>
        <taxon>Terfezia</taxon>
    </lineage>
</organism>
<gene>
    <name evidence="2" type="ORF">L211DRAFT_545493</name>
</gene>
<evidence type="ECO:0000256" key="1">
    <source>
        <dbReference type="SAM" id="Phobius"/>
    </source>
</evidence>
<protein>
    <submittedName>
        <fullName evidence="2">Uncharacterized protein</fullName>
    </submittedName>
</protein>
<keyword evidence="1" id="KW-1133">Transmembrane helix</keyword>
<name>A0A3N4M219_9PEZI</name>
<feature type="transmembrane region" description="Helical" evidence="1">
    <location>
        <begin position="55"/>
        <end position="76"/>
    </location>
</feature>
<keyword evidence="1" id="KW-0472">Membrane</keyword>
<dbReference type="Proteomes" id="UP000267821">
    <property type="component" value="Unassembled WGS sequence"/>
</dbReference>